<dbReference type="AlphaFoldDB" id="A0A1H5NW49"/>
<dbReference type="OrthoDB" id="9795405at2"/>
<evidence type="ECO:0000313" key="2">
    <source>
        <dbReference type="Proteomes" id="UP000199448"/>
    </source>
</evidence>
<dbReference type="InterPro" id="IPR003718">
    <property type="entry name" value="OsmC/Ohr_fam"/>
</dbReference>
<reference evidence="1 2" key="1">
    <citation type="submission" date="2016-10" db="EMBL/GenBank/DDBJ databases">
        <authorList>
            <person name="de Groot N.N."/>
        </authorList>
    </citation>
    <scope>NUCLEOTIDE SEQUENCE [LARGE SCALE GENOMIC DNA]</scope>
    <source>
        <strain evidence="1 2">DSM 23553</strain>
    </source>
</reference>
<dbReference type="InterPro" id="IPR015946">
    <property type="entry name" value="KH_dom-like_a/b"/>
</dbReference>
<accession>A0A1H5NW49</accession>
<sequence>MEDHLYQVGLEWKQDRKGEISSPVLNDKIEVATPPEFPGGMEGIWSPEHLFTAAVNSCFMTTFLAIAKNFDLKFKDFSCPAEGKLSKADGKFAMTEVLLQPVLTILDEKDLEKAEKVIHKTEKACLITNSIKAEVILKPTIKLESSYSLS</sequence>
<evidence type="ECO:0000313" key="1">
    <source>
        <dbReference type="EMBL" id="SEF05913.1"/>
    </source>
</evidence>
<keyword evidence="2" id="KW-1185">Reference proteome</keyword>
<name>A0A1H5NW49_9FLAO</name>
<dbReference type="Proteomes" id="UP000199448">
    <property type="component" value="Unassembled WGS sequence"/>
</dbReference>
<dbReference type="InterPro" id="IPR052707">
    <property type="entry name" value="OsmC_Ohr_Peroxiredoxin"/>
</dbReference>
<dbReference type="Gene3D" id="3.30.300.20">
    <property type="match status" value="1"/>
</dbReference>
<dbReference type="PANTHER" id="PTHR42830:SF2">
    <property type="entry name" value="OSMC_OHR FAMILY PROTEIN"/>
    <property type="match status" value="1"/>
</dbReference>
<proteinExistence type="predicted"/>
<dbReference type="RefSeq" id="WP_093113764.1">
    <property type="nucleotide sequence ID" value="NZ_FNGG01000006.1"/>
</dbReference>
<dbReference type="Pfam" id="PF02566">
    <property type="entry name" value="OsmC"/>
    <property type="match status" value="1"/>
</dbReference>
<organism evidence="1 2">
    <name type="scientific">Salinimicrobium catena</name>
    <dbReference type="NCBI Taxonomy" id="390640"/>
    <lineage>
        <taxon>Bacteria</taxon>
        <taxon>Pseudomonadati</taxon>
        <taxon>Bacteroidota</taxon>
        <taxon>Flavobacteriia</taxon>
        <taxon>Flavobacteriales</taxon>
        <taxon>Flavobacteriaceae</taxon>
        <taxon>Salinimicrobium</taxon>
    </lineage>
</organism>
<dbReference type="STRING" id="390640.SAMN04488034_10688"/>
<dbReference type="InterPro" id="IPR036102">
    <property type="entry name" value="OsmC/Ohrsf"/>
</dbReference>
<protein>
    <submittedName>
        <fullName evidence="1">Peroxiredoxin, SACOL1771 subfamily</fullName>
    </submittedName>
</protein>
<dbReference type="SUPFAM" id="SSF82784">
    <property type="entry name" value="OsmC-like"/>
    <property type="match status" value="1"/>
</dbReference>
<dbReference type="EMBL" id="FNUG01000006">
    <property type="protein sequence ID" value="SEF05913.1"/>
    <property type="molecule type" value="Genomic_DNA"/>
</dbReference>
<dbReference type="PANTHER" id="PTHR42830">
    <property type="entry name" value="OSMOTICALLY INDUCIBLE FAMILY PROTEIN"/>
    <property type="match status" value="1"/>
</dbReference>
<gene>
    <name evidence="1" type="ORF">SAMN04488034_10688</name>
</gene>